<reference evidence="1" key="1">
    <citation type="submission" date="2014-11" db="EMBL/GenBank/DDBJ databases">
        <authorList>
            <person name="Amaro Gonzalez C."/>
        </authorList>
    </citation>
    <scope>NUCLEOTIDE SEQUENCE</scope>
</reference>
<dbReference type="AlphaFoldDB" id="A0A0E9V1H0"/>
<evidence type="ECO:0000313" key="1">
    <source>
        <dbReference type="EMBL" id="JAH71892.1"/>
    </source>
</evidence>
<dbReference type="EMBL" id="GBXM01036685">
    <property type="protein sequence ID" value="JAH71892.1"/>
    <property type="molecule type" value="Transcribed_RNA"/>
</dbReference>
<sequence length="31" mass="3662">MYRSLTWKRARFKKSFVPSAIEVLNNCLAEC</sequence>
<reference evidence="1" key="2">
    <citation type="journal article" date="2015" name="Fish Shellfish Immunol.">
        <title>Early steps in the European eel (Anguilla anguilla)-Vibrio vulnificus interaction in the gills: Role of the RtxA13 toxin.</title>
        <authorList>
            <person name="Callol A."/>
            <person name="Pajuelo D."/>
            <person name="Ebbesson L."/>
            <person name="Teles M."/>
            <person name="MacKenzie S."/>
            <person name="Amaro C."/>
        </authorList>
    </citation>
    <scope>NUCLEOTIDE SEQUENCE</scope>
</reference>
<organism evidence="1">
    <name type="scientific">Anguilla anguilla</name>
    <name type="common">European freshwater eel</name>
    <name type="synonym">Muraena anguilla</name>
    <dbReference type="NCBI Taxonomy" id="7936"/>
    <lineage>
        <taxon>Eukaryota</taxon>
        <taxon>Metazoa</taxon>
        <taxon>Chordata</taxon>
        <taxon>Craniata</taxon>
        <taxon>Vertebrata</taxon>
        <taxon>Euteleostomi</taxon>
        <taxon>Actinopterygii</taxon>
        <taxon>Neopterygii</taxon>
        <taxon>Teleostei</taxon>
        <taxon>Anguilliformes</taxon>
        <taxon>Anguillidae</taxon>
        <taxon>Anguilla</taxon>
    </lineage>
</organism>
<protein>
    <submittedName>
        <fullName evidence="1">Uncharacterized protein</fullName>
    </submittedName>
</protein>
<name>A0A0E9V1H0_ANGAN</name>
<proteinExistence type="predicted"/>
<accession>A0A0E9V1H0</accession>